<dbReference type="HAMAP" id="MF_01972">
    <property type="entry name" value="T23O"/>
    <property type="match status" value="1"/>
</dbReference>
<comment type="subunit">
    <text evidence="1">Homotetramer.</text>
</comment>
<comment type="similarity">
    <text evidence="1">Belongs to the tryptophan 2,3-dioxygenase family.</text>
</comment>
<dbReference type="GO" id="GO:0046872">
    <property type="term" value="F:metal ion binding"/>
    <property type="evidence" value="ECO:0007669"/>
    <property type="project" value="UniProtKB-KW"/>
</dbReference>
<dbReference type="EMBL" id="RBXO01000001">
    <property type="protein sequence ID" value="RKT54660.1"/>
    <property type="molecule type" value="Genomic_DNA"/>
</dbReference>
<feature type="binding site" evidence="1">
    <location>
        <position position="102"/>
    </location>
    <ligand>
        <name>substrate</name>
    </ligand>
</feature>
<proteinExistence type="inferred from homology"/>
<comment type="caution">
    <text evidence="2">The sequence shown here is derived from an EMBL/GenBank/DDBJ whole genome shotgun (WGS) entry which is preliminary data.</text>
</comment>
<dbReference type="PANTHER" id="PTHR10138:SF0">
    <property type="entry name" value="TRYPTOPHAN 2,3-DIOXYGENASE"/>
    <property type="match status" value="1"/>
</dbReference>
<dbReference type="PANTHER" id="PTHR10138">
    <property type="entry name" value="TRYPTOPHAN 2,3-DIOXYGENASE"/>
    <property type="match status" value="1"/>
</dbReference>
<keyword evidence="1" id="KW-0479">Metal-binding</keyword>
<keyword evidence="1" id="KW-0823">Tryptophan catabolism</keyword>
<dbReference type="GO" id="GO:0004833">
    <property type="term" value="F:L-tryptophan 2,3-dioxygenase activity"/>
    <property type="evidence" value="ECO:0007669"/>
    <property type="project" value="UniProtKB-UniRule"/>
</dbReference>
<comment type="caution">
    <text evidence="1">Lacks conserved residue(s) required for the propagation of feature annotation.</text>
</comment>
<dbReference type="OrthoDB" id="9776847at2"/>
<feature type="binding site" evidence="1">
    <location>
        <position position="236"/>
    </location>
    <ligand>
        <name>substrate</name>
    </ligand>
</feature>
<name>A0A495W0M2_9PSEU</name>
<keyword evidence="3" id="KW-1185">Reference proteome</keyword>
<dbReference type="Gene3D" id="1.20.58.480">
    <property type="match status" value="1"/>
</dbReference>
<evidence type="ECO:0000313" key="2">
    <source>
        <dbReference type="EMBL" id="RKT54660.1"/>
    </source>
</evidence>
<dbReference type="InterPro" id="IPR004981">
    <property type="entry name" value="Trp_2_3_dOase"/>
</dbReference>
<dbReference type="Pfam" id="PF03301">
    <property type="entry name" value="Trp_dioxygenase"/>
    <property type="match status" value="2"/>
</dbReference>
<keyword evidence="1" id="KW-0408">Iron</keyword>
<evidence type="ECO:0000256" key="1">
    <source>
        <dbReference type="HAMAP-Rule" id="MF_01972"/>
    </source>
</evidence>
<dbReference type="InterPro" id="IPR037217">
    <property type="entry name" value="Trp/Indoleamine_2_3_dOase-like"/>
</dbReference>
<accession>A0A495W0M2</accession>
<feature type="binding site" description="axial binding residue" evidence="1">
    <location>
        <position position="222"/>
    </location>
    <ligand>
        <name>heme</name>
        <dbReference type="ChEBI" id="CHEBI:30413"/>
    </ligand>
    <ligandPart>
        <name>Fe</name>
        <dbReference type="ChEBI" id="CHEBI:18248"/>
    </ligandPart>
</feature>
<dbReference type="AlphaFoldDB" id="A0A495W0M2"/>
<comment type="pathway">
    <text evidence="1">Amino-acid degradation; L-tryptophan degradation via kynurenine pathway; L-kynurenine from L-tryptophan: step 1/2.</text>
</comment>
<dbReference type="SUPFAM" id="SSF140959">
    <property type="entry name" value="Indolic compounds 2,3-dioxygenase-like"/>
    <property type="match status" value="1"/>
</dbReference>
<organism evidence="2 3">
    <name type="scientific">Saccharothrix australiensis</name>
    <dbReference type="NCBI Taxonomy" id="2072"/>
    <lineage>
        <taxon>Bacteria</taxon>
        <taxon>Bacillati</taxon>
        <taxon>Actinomycetota</taxon>
        <taxon>Actinomycetes</taxon>
        <taxon>Pseudonocardiales</taxon>
        <taxon>Pseudonocardiaceae</taxon>
        <taxon>Saccharothrix</taxon>
    </lineage>
</organism>
<dbReference type="UniPathway" id="UPA00333">
    <property type="reaction ID" value="UER00453"/>
</dbReference>
<comment type="cofactor">
    <cofactor evidence="1">
        <name>heme</name>
        <dbReference type="ChEBI" id="CHEBI:30413"/>
    </cofactor>
    <text evidence="1">Binds 1 heme group per subunit.</text>
</comment>
<keyword evidence="1" id="KW-0349">Heme</keyword>
<evidence type="ECO:0000313" key="3">
    <source>
        <dbReference type="Proteomes" id="UP000282084"/>
    </source>
</evidence>
<reference evidence="2 3" key="1">
    <citation type="submission" date="2018-10" db="EMBL/GenBank/DDBJ databases">
        <title>Sequencing the genomes of 1000 actinobacteria strains.</title>
        <authorList>
            <person name="Klenk H.-P."/>
        </authorList>
    </citation>
    <scope>NUCLEOTIDE SEQUENCE [LARGE SCALE GENOMIC DNA]</scope>
    <source>
        <strain evidence="2 3">DSM 43800</strain>
    </source>
</reference>
<keyword evidence="1" id="KW-0560">Oxidoreductase</keyword>
<dbReference type="GO" id="GO:0020037">
    <property type="term" value="F:heme binding"/>
    <property type="evidence" value="ECO:0007669"/>
    <property type="project" value="UniProtKB-UniRule"/>
</dbReference>
<gene>
    <name evidence="1" type="primary">kynA</name>
    <name evidence="2" type="ORF">C8E97_3307</name>
</gene>
<dbReference type="Proteomes" id="UP000282084">
    <property type="component" value="Unassembled WGS sequence"/>
</dbReference>
<comment type="function">
    <text evidence="1">Heme-dependent dioxygenase that catalyzes the oxidative cleavage of the L-tryptophan (L-Trp) pyrrole ring and converts L-tryptophan to N-formyl-L-kynurenine. Catalyzes the oxidative cleavage of the indole moiety.</text>
</comment>
<dbReference type="GO" id="GO:0019441">
    <property type="term" value="P:L-tryptophan catabolic process to kynurenine"/>
    <property type="evidence" value="ECO:0007669"/>
    <property type="project" value="UniProtKB-UniRule"/>
</dbReference>
<comment type="catalytic activity">
    <reaction evidence="1">
        <text>L-tryptophan + O2 = N-formyl-L-kynurenine</text>
        <dbReference type="Rhea" id="RHEA:24536"/>
        <dbReference type="ChEBI" id="CHEBI:15379"/>
        <dbReference type="ChEBI" id="CHEBI:57912"/>
        <dbReference type="ChEBI" id="CHEBI:58629"/>
        <dbReference type="EC" id="1.13.11.11"/>
    </reaction>
</comment>
<dbReference type="GO" id="GO:0019442">
    <property type="term" value="P:L-tryptophan catabolic process to acetyl-CoA"/>
    <property type="evidence" value="ECO:0007669"/>
    <property type="project" value="TreeGrafter"/>
</dbReference>
<sequence>MTQQVNAALTYAHYLRLDQVLTAQRPRSDRHDEMLFIVMHQVYELWFKQILHELDRLQRLLASGDTARSGRALRRILALWRTSVAQFAVLETMTPPEFVGFRDWLEASSGFESAQFREIEAVLGRRDRRVVERYLPGTPERERIAAAMSRPALGDSFARYLVHQGYAVPAEVVGRDVREPAEPSPAMQDLLARVYSDDGPAVGVCEHLVDLDAVVQEWRHRHVKMVERVIGGKRGTAGSAGSAYLRTTVGKPVFPDLWAARDRL</sequence>
<protein>
    <recommendedName>
        <fullName evidence="1">Tryptophan 2,3-dioxygenase</fullName>
        <shortName evidence="1">TDO</shortName>
        <ecNumber evidence="1">1.13.11.11</ecNumber>
    </recommendedName>
    <alternativeName>
        <fullName evidence="1">Tryptamin 2,3-dioxygenase</fullName>
    </alternativeName>
    <alternativeName>
        <fullName evidence="1">Tryptophan oxygenase</fullName>
        <shortName evidence="1">TO</shortName>
        <shortName evidence="1">TRPO</shortName>
    </alternativeName>
    <alternativeName>
        <fullName evidence="1">Tryptophan pyrrolase</fullName>
    </alternativeName>
    <alternativeName>
        <fullName evidence="1">Tryptophanase</fullName>
    </alternativeName>
</protein>
<keyword evidence="1 2" id="KW-0223">Dioxygenase</keyword>
<dbReference type="RefSeq" id="WP_121006448.1">
    <property type="nucleotide sequence ID" value="NZ_RBXO01000001.1"/>
</dbReference>
<dbReference type="EC" id="1.13.11.11" evidence="1"/>